<evidence type="ECO:0000256" key="2">
    <source>
        <dbReference type="SAM" id="MobiDB-lite"/>
    </source>
</evidence>
<feature type="region of interest" description="Disordered" evidence="2">
    <location>
        <begin position="762"/>
        <end position="783"/>
    </location>
</feature>
<evidence type="ECO:0000256" key="1">
    <source>
        <dbReference type="ARBA" id="ARBA00012493"/>
    </source>
</evidence>
<gene>
    <name evidence="4" type="ORF">LAZ67_3004115</name>
</gene>
<evidence type="ECO:0000259" key="3">
    <source>
        <dbReference type="PROSITE" id="PS50994"/>
    </source>
</evidence>
<dbReference type="Gene3D" id="3.30.420.10">
    <property type="entry name" value="Ribonuclease H-like superfamily/Ribonuclease H"/>
    <property type="match status" value="1"/>
</dbReference>
<dbReference type="InterPro" id="IPR001584">
    <property type="entry name" value="Integrase_cat-core"/>
</dbReference>
<sequence length="1196" mass="132045">MEIKYTPSQRRKSAILSFEYDTGSAYSLISESTRRFFRLPNPCPADPLRVKLATYSGQPLPVLGTLDVPVQYQNSTQTLPLMVVGGEGPSLCGRNWMEALGILPTQPYKVDMIKLPCYHPASEPVEMVLLMDALDSSPVTSDDIRKSLPGDPVLRQALNYTLQGWSEETPKEIELMPYWSRRCELGACEGLLFWGNRVIRGSILGFMENICIESSGAKMFFILKIYLEIFIPSFVCTSGQFWWPGLDKDIEETVRRCNCCQSHACMPPRATPVNWPPTNQPWDRVHIDHLGPFEQNLYLIVVDACTKWIEAIPVPNTSTRETIEQLRCLFARFGIPRTLVSDNGTGFTSEEFRQFMTRNGIRHLRTAPFHPSSNGLAERAVQTIKTGLKKVQQGSISQRLAEILLGYRRTPIASIGKSPSEMMFGRNIRSRLDLILPNPGKSEEPGFKGHYCTYIHTYTDRAATRRTSSVFFRLWREKNVALATNLVRAENRSKAEKKPVRHGTQAQPCAELSAKQDMPKKFSNSLGENHKDANSPTGVRNANLAAACGDVTTSLAAATSSNGAARVLGNWADCTENQGPGADDGFNVVMSRKRRRDSPGSPTTAAPSSGTRGAGAIRRPRSSTGWEPRAEEIRTTRAHIAEARARQASSTEDHCVYVERSPELEPYHYMRAINRMFGITREVFQMTKMNGHFLVGLANIGMAERLVNEGLEVEGTLHRAFPFRKRAERITVGNLPFFVGDAAVISALSSLGRVTSIAPKLKKAGHSSPAPQAPLADPGAGVPDIRRPREVPIMEHRHDRGFLESLLTSLRLPPAFMSWVNILYAGADATIRAGGFYTTAFPLLNGLKQLTLGVGNVIAYADDIVLLFHRDGDFERVATVLEEYKQASGIGVNFRKSAGLWCSAWRNHGDSPLGASWSTTSIRVLGLDIAPRNTVAHREQHLLALLETTCRRWTPFTRGHSLVGRARAANSLVGSTIQHHLHGYLPSPLTIAKLQARLASSAAGPPHHRWLPVPPPSRPPGLRFKSWPIRPARASLCGGDKRGPCFRALVFEERRSRTSSRPRPRASVPAKETPGFLSMNLTRPSLVDVLDEDVEDVDVSSALGAFCRRLTSENAVGFGAESTSSTLASAVVLCGTATPFLNGLTTRSARRALDRPRLAATPITRFTSRWSPTIGPPPSRIDWTSLRRCAFSGHKT</sequence>
<dbReference type="InterPro" id="IPR012337">
    <property type="entry name" value="RNaseH-like_sf"/>
</dbReference>
<feature type="region of interest" description="Disordered" evidence="2">
    <location>
        <begin position="492"/>
        <end position="516"/>
    </location>
</feature>
<organism evidence="4 5">
    <name type="scientific">Cordylochernes scorpioides</name>
    <dbReference type="NCBI Taxonomy" id="51811"/>
    <lineage>
        <taxon>Eukaryota</taxon>
        <taxon>Metazoa</taxon>
        <taxon>Ecdysozoa</taxon>
        <taxon>Arthropoda</taxon>
        <taxon>Chelicerata</taxon>
        <taxon>Arachnida</taxon>
        <taxon>Pseudoscorpiones</taxon>
        <taxon>Cheliferoidea</taxon>
        <taxon>Chernetidae</taxon>
        <taxon>Cordylochernes</taxon>
    </lineage>
</organism>
<dbReference type="InterPro" id="IPR041588">
    <property type="entry name" value="Integrase_H2C2"/>
</dbReference>
<protein>
    <recommendedName>
        <fullName evidence="1">RNA-directed DNA polymerase</fullName>
        <ecNumber evidence="1">2.7.7.49</ecNumber>
    </recommendedName>
</protein>
<keyword evidence="5" id="KW-1185">Reference proteome</keyword>
<name>A0ABY6K934_9ARAC</name>
<feature type="compositionally biased region" description="Low complexity" evidence="2">
    <location>
        <begin position="599"/>
        <end position="611"/>
    </location>
</feature>
<dbReference type="EMBL" id="CP092865">
    <property type="protein sequence ID" value="UYV65376.1"/>
    <property type="molecule type" value="Genomic_DNA"/>
</dbReference>
<dbReference type="Pfam" id="PF17921">
    <property type="entry name" value="Integrase_H2C2"/>
    <property type="match status" value="1"/>
</dbReference>
<dbReference type="PANTHER" id="PTHR37984:SF5">
    <property type="entry name" value="PROTEIN NYNRIN-LIKE"/>
    <property type="match status" value="1"/>
</dbReference>
<dbReference type="InterPro" id="IPR050951">
    <property type="entry name" value="Retrovirus_Pol_polyprotein"/>
</dbReference>
<dbReference type="Pfam" id="PF00665">
    <property type="entry name" value="rve"/>
    <property type="match status" value="1"/>
</dbReference>
<feature type="region of interest" description="Disordered" evidence="2">
    <location>
        <begin position="592"/>
        <end position="630"/>
    </location>
</feature>
<dbReference type="InterPro" id="IPR036397">
    <property type="entry name" value="RNaseH_sf"/>
</dbReference>
<dbReference type="Proteomes" id="UP001235939">
    <property type="component" value="Chromosome 03"/>
</dbReference>
<evidence type="ECO:0000313" key="4">
    <source>
        <dbReference type="EMBL" id="UYV65376.1"/>
    </source>
</evidence>
<reference evidence="4 5" key="1">
    <citation type="submission" date="2022-01" db="EMBL/GenBank/DDBJ databases">
        <title>A chromosomal length assembly of Cordylochernes scorpioides.</title>
        <authorList>
            <person name="Zeh D."/>
            <person name="Zeh J."/>
        </authorList>
    </citation>
    <scope>NUCLEOTIDE SEQUENCE [LARGE SCALE GENOMIC DNA]</scope>
    <source>
        <strain evidence="4">IN4F17</strain>
        <tissue evidence="4">Whole Body</tissue>
    </source>
</reference>
<dbReference type="PROSITE" id="PS50994">
    <property type="entry name" value="INTEGRASE"/>
    <property type="match status" value="1"/>
</dbReference>
<dbReference type="EC" id="2.7.7.49" evidence="1"/>
<evidence type="ECO:0000313" key="5">
    <source>
        <dbReference type="Proteomes" id="UP001235939"/>
    </source>
</evidence>
<dbReference type="SUPFAM" id="SSF53098">
    <property type="entry name" value="Ribonuclease H-like"/>
    <property type="match status" value="1"/>
</dbReference>
<dbReference type="PANTHER" id="PTHR37984">
    <property type="entry name" value="PROTEIN CBG26694"/>
    <property type="match status" value="1"/>
</dbReference>
<accession>A0ABY6K934</accession>
<proteinExistence type="predicted"/>
<feature type="domain" description="Integrase catalytic" evidence="3">
    <location>
        <begin position="277"/>
        <end position="427"/>
    </location>
</feature>